<evidence type="ECO:0000256" key="2">
    <source>
        <dbReference type="ARBA" id="ARBA00012727"/>
    </source>
</evidence>
<evidence type="ECO:0000259" key="5">
    <source>
        <dbReference type="PROSITE" id="PS50160"/>
    </source>
</evidence>
<evidence type="ECO:0000256" key="3">
    <source>
        <dbReference type="ARBA" id="ARBA00022598"/>
    </source>
</evidence>
<dbReference type="PANTHER" id="PTHR45674:SF4">
    <property type="entry name" value="DNA LIGASE 1"/>
    <property type="match status" value="1"/>
</dbReference>
<dbReference type="PROSITE" id="PS50160">
    <property type="entry name" value="DNA_LIGASE_A3"/>
    <property type="match status" value="1"/>
</dbReference>
<protein>
    <recommendedName>
        <fullName evidence="2">DNA ligase (ATP)</fullName>
        <ecNumber evidence="2">6.5.1.1</ecNumber>
    </recommendedName>
</protein>
<dbReference type="InterPro" id="IPR012340">
    <property type="entry name" value="NA-bd_OB-fold"/>
</dbReference>
<dbReference type="Pfam" id="PF04679">
    <property type="entry name" value="DNA_ligase_A_C"/>
    <property type="match status" value="1"/>
</dbReference>
<dbReference type="InterPro" id="IPR016059">
    <property type="entry name" value="DNA_ligase_ATP-dep_CS"/>
</dbReference>
<dbReference type="NCBIfam" id="TIGR02779">
    <property type="entry name" value="NHEJ_ligase_lig"/>
    <property type="match status" value="1"/>
</dbReference>
<dbReference type="SUPFAM" id="SSF50249">
    <property type="entry name" value="Nucleic acid-binding proteins"/>
    <property type="match status" value="1"/>
</dbReference>
<name>A0ABM9GXL9_STRGL</name>
<organism evidence="6 7">
    <name type="scientific">Streptomyces globisporus</name>
    <dbReference type="NCBI Taxonomy" id="1908"/>
    <lineage>
        <taxon>Bacteria</taxon>
        <taxon>Bacillati</taxon>
        <taxon>Actinomycetota</taxon>
        <taxon>Actinomycetes</taxon>
        <taxon>Kitasatosporales</taxon>
        <taxon>Streptomycetaceae</taxon>
        <taxon>Streptomyces</taxon>
    </lineage>
</organism>
<dbReference type="Gene3D" id="3.30.1490.70">
    <property type="match status" value="1"/>
</dbReference>
<dbReference type="InterPro" id="IPR050191">
    <property type="entry name" value="ATP-dep_DNA_ligase"/>
</dbReference>
<gene>
    <name evidence="6" type="ORF">SGL43_03366</name>
</gene>
<dbReference type="PROSITE" id="PS00333">
    <property type="entry name" value="DNA_LIGASE_A2"/>
    <property type="match status" value="1"/>
</dbReference>
<keyword evidence="3 6" id="KW-0436">Ligase</keyword>
<dbReference type="InterPro" id="IPR014146">
    <property type="entry name" value="LigD_ligase_dom"/>
</dbReference>
<sequence>MPPDPPAAAGAVLPRIAPMLATPGDLPSAAVEDRWAFEVKQDGQRAMVYLPGDGTILLRARSGTDITAAYPELLPLADALGSRSAVLDGEIVALDDQGRSDFERLQQRMGLAGAAAKAARMAARVPAHLMLFDVVHLDGRLLTGLPYAERRVLLEGLGPAGSAWSMPAAITGHGAQAWEMAKDAGLEGLIAKRLTSRYEPGARSKTWVKIKVHRLADVVIGGWVPGRGRLTGLPGAVLIGERRDGSLHYAGSVGTGWSHTERTRLAELLQTAAVATCPFSRVPPVSGAQWVLPRLVGEVRYTSRTRAGRLRHPSWHRLRPDLAPGGLA</sequence>
<dbReference type="Pfam" id="PF01068">
    <property type="entry name" value="DNA_ligase_A_M"/>
    <property type="match status" value="1"/>
</dbReference>
<evidence type="ECO:0000313" key="6">
    <source>
        <dbReference type="EMBL" id="CAH9416341.1"/>
    </source>
</evidence>
<dbReference type="PANTHER" id="PTHR45674">
    <property type="entry name" value="DNA LIGASE 1/3 FAMILY MEMBER"/>
    <property type="match status" value="1"/>
</dbReference>
<dbReference type="InterPro" id="IPR012310">
    <property type="entry name" value="DNA_ligase_ATP-dep_cent"/>
</dbReference>
<dbReference type="CDD" id="cd07971">
    <property type="entry name" value="OBF_DNA_ligase_LigD"/>
    <property type="match status" value="1"/>
</dbReference>
<dbReference type="Proteomes" id="UP001154015">
    <property type="component" value="Unassembled WGS sequence"/>
</dbReference>
<dbReference type="Gene3D" id="2.40.50.140">
    <property type="entry name" value="Nucleic acid-binding proteins"/>
    <property type="match status" value="1"/>
</dbReference>
<dbReference type="CDD" id="cd07906">
    <property type="entry name" value="Adenylation_DNA_ligase_LigD_LigC"/>
    <property type="match status" value="1"/>
</dbReference>
<comment type="similarity">
    <text evidence="1">Belongs to the ATP-dependent DNA ligase family.</text>
</comment>
<feature type="domain" description="ATP-dependent DNA ligase family profile" evidence="5">
    <location>
        <begin position="120"/>
        <end position="243"/>
    </location>
</feature>
<dbReference type="GO" id="GO:0003910">
    <property type="term" value="F:DNA ligase (ATP) activity"/>
    <property type="evidence" value="ECO:0007669"/>
    <property type="project" value="UniProtKB-EC"/>
</dbReference>
<accession>A0ABM9GXL9</accession>
<dbReference type="EMBL" id="CAKXYP010000009">
    <property type="protein sequence ID" value="CAH9416341.1"/>
    <property type="molecule type" value="Genomic_DNA"/>
</dbReference>
<reference evidence="6" key="1">
    <citation type="submission" date="2022-03" db="EMBL/GenBank/DDBJ databases">
        <authorList>
            <person name="Leyn A S."/>
        </authorList>
    </citation>
    <scope>NUCLEOTIDE SEQUENCE</scope>
    <source>
        <strain evidence="6">Streptomyces globisporus 4-3</strain>
    </source>
</reference>
<keyword evidence="7" id="KW-1185">Reference proteome</keyword>
<comment type="catalytic activity">
    <reaction evidence="4">
        <text>ATP + (deoxyribonucleotide)n-3'-hydroxyl + 5'-phospho-(deoxyribonucleotide)m = (deoxyribonucleotide)n+m + AMP + diphosphate.</text>
        <dbReference type="EC" id="6.5.1.1"/>
    </reaction>
</comment>
<proteinExistence type="inferred from homology"/>
<comment type="caution">
    <text evidence="6">The sequence shown here is derived from an EMBL/GenBank/DDBJ whole genome shotgun (WGS) entry which is preliminary data.</text>
</comment>
<dbReference type="SUPFAM" id="SSF56091">
    <property type="entry name" value="DNA ligase/mRNA capping enzyme, catalytic domain"/>
    <property type="match status" value="1"/>
</dbReference>
<evidence type="ECO:0000256" key="1">
    <source>
        <dbReference type="ARBA" id="ARBA00007572"/>
    </source>
</evidence>
<evidence type="ECO:0000256" key="4">
    <source>
        <dbReference type="ARBA" id="ARBA00034003"/>
    </source>
</evidence>
<dbReference type="EC" id="6.5.1.1" evidence="2"/>
<dbReference type="InterPro" id="IPR012309">
    <property type="entry name" value="DNA_ligase_ATP-dep_C"/>
</dbReference>
<evidence type="ECO:0000313" key="7">
    <source>
        <dbReference type="Proteomes" id="UP001154015"/>
    </source>
</evidence>
<dbReference type="Gene3D" id="3.30.470.30">
    <property type="entry name" value="DNA ligase/mRNA capping enzyme"/>
    <property type="match status" value="1"/>
</dbReference>